<gene>
    <name evidence="6" type="ORF">FACUT_9719</name>
</gene>
<keyword evidence="7" id="KW-1185">Reference proteome</keyword>
<dbReference type="CDD" id="cd18872">
    <property type="entry name" value="NUDIX_eIF-2B"/>
    <property type="match status" value="1"/>
</dbReference>
<dbReference type="Pfam" id="PF01008">
    <property type="entry name" value="IF-2B"/>
    <property type="match status" value="1"/>
</dbReference>
<dbReference type="CDD" id="cd12148">
    <property type="entry name" value="fungal_TF_MHR"/>
    <property type="match status" value="1"/>
</dbReference>
<dbReference type="EMBL" id="JAADJF010000285">
    <property type="protein sequence ID" value="KAF4426688.1"/>
    <property type="molecule type" value="Genomic_DNA"/>
</dbReference>
<dbReference type="PROSITE" id="PS51462">
    <property type="entry name" value="NUDIX"/>
    <property type="match status" value="1"/>
</dbReference>
<evidence type="ECO:0000256" key="1">
    <source>
        <dbReference type="ARBA" id="ARBA00007251"/>
    </source>
</evidence>
<dbReference type="PANTHER" id="PTHR46910">
    <property type="entry name" value="TRANSCRIPTION FACTOR PDR1"/>
    <property type="match status" value="1"/>
</dbReference>
<dbReference type="Gene3D" id="4.10.240.10">
    <property type="entry name" value="Zn(2)-C6 fungal-type DNA-binding domain"/>
    <property type="match status" value="1"/>
</dbReference>
<dbReference type="InterPro" id="IPR015797">
    <property type="entry name" value="NUDIX_hydrolase-like_dom_sf"/>
</dbReference>
<dbReference type="InterPro" id="IPR042529">
    <property type="entry name" value="IF_2B-like_C"/>
</dbReference>
<dbReference type="InterPro" id="IPR000649">
    <property type="entry name" value="IF-2B-related"/>
</dbReference>
<feature type="region of interest" description="Disordered" evidence="4">
    <location>
        <begin position="196"/>
        <end position="231"/>
    </location>
</feature>
<organism evidence="6 7">
    <name type="scientific">Fusarium acutatum</name>
    <dbReference type="NCBI Taxonomy" id="78861"/>
    <lineage>
        <taxon>Eukaryota</taxon>
        <taxon>Fungi</taxon>
        <taxon>Dikarya</taxon>
        <taxon>Ascomycota</taxon>
        <taxon>Pezizomycotina</taxon>
        <taxon>Sordariomycetes</taxon>
        <taxon>Hypocreomycetidae</taxon>
        <taxon>Hypocreales</taxon>
        <taxon>Nectriaceae</taxon>
        <taxon>Fusarium</taxon>
        <taxon>Fusarium fujikuroi species complex</taxon>
    </lineage>
</organism>
<dbReference type="InterPro" id="IPR000086">
    <property type="entry name" value="NUDIX_hydrolase_dom"/>
</dbReference>
<dbReference type="SUPFAM" id="SSF55811">
    <property type="entry name" value="Nudix"/>
    <property type="match status" value="1"/>
</dbReference>
<feature type="compositionally biased region" description="Basic residues" evidence="4">
    <location>
        <begin position="44"/>
        <end position="53"/>
    </location>
</feature>
<feature type="region of interest" description="Disordered" evidence="4">
    <location>
        <begin position="1"/>
        <end position="53"/>
    </location>
</feature>
<evidence type="ECO:0000256" key="3">
    <source>
        <dbReference type="RuleBase" id="RU003814"/>
    </source>
</evidence>
<dbReference type="InterPro" id="IPR036864">
    <property type="entry name" value="Zn2-C6_fun-type_DNA-bd_sf"/>
</dbReference>
<evidence type="ECO:0000256" key="4">
    <source>
        <dbReference type="SAM" id="MobiDB-lite"/>
    </source>
</evidence>
<proteinExistence type="inferred from homology"/>
<dbReference type="GO" id="GO:0003677">
    <property type="term" value="F:DNA binding"/>
    <property type="evidence" value="ECO:0007669"/>
    <property type="project" value="InterPro"/>
</dbReference>
<dbReference type="SMART" id="SM00906">
    <property type="entry name" value="Fungal_trans"/>
    <property type="match status" value="1"/>
</dbReference>
<dbReference type="Gene3D" id="3.90.79.10">
    <property type="entry name" value="Nucleoside Triphosphate Pyrophosphohydrolase"/>
    <property type="match status" value="1"/>
</dbReference>
<comment type="similarity">
    <text evidence="1 3">Belongs to the eIF-2B alpha/beta/delta subunits family.</text>
</comment>
<dbReference type="GO" id="GO:0000981">
    <property type="term" value="F:DNA-binding transcription factor activity, RNA polymerase II-specific"/>
    <property type="evidence" value="ECO:0007669"/>
    <property type="project" value="InterPro"/>
</dbReference>
<name>A0A8H4NHS3_9HYPO</name>
<dbReference type="Proteomes" id="UP000536711">
    <property type="component" value="Unassembled WGS sequence"/>
</dbReference>
<reference evidence="6 7" key="1">
    <citation type="submission" date="2020-01" db="EMBL/GenBank/DDBJ databases">
        <title>Identification and distribution of gene clusters putatively required for synthesis of sphingolipid metabolism inhibitors in phylogenetically diverse species of the filamentous fungus Fusarium.</title>
        <authorList>
            <person name="Kim H.-S."/>
            <person name="Busman M."/>
            <person name="Brown D.W."/>
            <person name="Divon H."/>
            <person name="Uhlig S."/>
            <person name="Proctor R.H."/>
        </authorList>
    </citation>
    <scope>NUCLEOTIDE SEQUENCE [LARGE SCALE GENOMIC DNA]</scope>
    <source>
        <strain evidence="6 7">NRRL 13308</strain>
    </source>
</reference>
<dbReference type="InterPro" id="IPR007219">
    <property type="entry name" value="XnlR_reg_dom"/>
</dbReference>
<protein>
    <submittedName>
        <fullName evidence="6">Transcriptional regulatory</fullName>
    </submittedName>
</protein>
<dbReference type="PANTHER" id="PTHR46910:SF39">
    <property type="entry name" value="ZN(II)2CYS6 TRANSCRIPTION FACTOR (EUROFUNG)"/>
    <property type="match status" value="1"/>
</dbReference>
<dbReference type="AlphaFoldDB" id="A0A8H4NHS3"/>
<dbReference type="SUPFAM" id="SSF100950">
    <property type="entry name" value="NagB/RpiA/CoA transferase-like"/>
    <property type="match status" value="1"/>
</dbReference>
<evidence type="ECO:0000313" key="7">
    <source>
        <dbReference type="Proteomes" id="UP000536711"/>
    </source>
</evidence>
<dbReference type="Pfam" id="PF00293">
    <property type="entry name" value="NUDIX"/>
    <property type="match status" value="1"/>
</dbReference>
<comment type="caution">
    <text evidence="6">The sequence shown here is derived from an EMBL/GenBank/DDBJ whole genome shotgun (WGS) entry which is preliminary data.</text>
</comment>
<dbReference type="InterPro" id="IPR050987">
    <property type="entry name" value="AtrR-like"/>
</dbReference>
<feature type="compositionally biased region" description="Polar residues" evidence="4">
    <location>
        <begin position="9"/>
        <end position="35"/>
    </location>
</feature>
<dbReference type="Gene3D" id="3.40.50.10470">
    <property type="entry name" value="Translation initiation factor eif-2b, domain 2"/>
    <property type="match status" value="1"/>
</dbReference>
<evidence type="ECO:0000313" key="6">
    <source>
        <dbReference type="EMBL" id="KAF4426688.1"/>
    </source>
</evidence>
<dbReference type="OrthoDB" id="3266505at2759"/>
<dbReference type="GO" id="GO:0008270">
    <property type="term" value="F:zinc ion binding"/>
    <property type="evidence" value="ECO:0007669"/>
    <property type="project" value="InterPro"/>
</dbReference>
<feature type="domain" description="Nudix hydrolase" evidence="5">
    <location>
        <begin position="745"/>
        <end position="894"/>
    </location>
</feature>
<keyword evidence="2" id="KW-0539">Nucleus</keyword>
<accession>A0A8H4NHS3</accession>
<dbReference type="InterPro" id="IPR037171">
    <property type="entry name" value="NagB/RpiA_transferase-like"/>
</dbReference>
<evidence type="ECO:0000256" key="2">
    <source>
        <dbReference type="ARBA" id="ARBA00023242"/>
    </source>
</evidence>
<dbReference type="GO" id="GO:0006351">
    <property type="term" value="P:DNA-templated transcription"/>
    <property type="evidence" value="ECO:0007669"/>
    <property type="project" value="InterPro"/>
</dbReference>
<evidence type="ECO:0000259" key="5">
    <source>
        <dbReference type="PROSITE" id="PS51462"/>
    </source>
</evidence>
<dbReference type="Pfam" id="PF04082">
    <property type="entry name" value="Fungal_trans"/>
    <property type="match status" value="1"/>
</dbReference>
<sequence>MKQPDDSGPTATTNATGPQSTRPRASLSVSASASHNPRRLPVNPRRHKVAPEHRKRVATACSGEHPCRQCQSSSRDCIYPLPVEKVSITRSELEDLKHKVDLYERVLRDTVPAAVSNAVPDSASRQELSDLLGWTASNHEIGSSAVSLAAQTTPTIDATAHIGRVPPELPQLQYPSIHRQFQQQPPHLHLQPQLSDTRIQEPSYGLSRTHSIQLSHPGATPQNRQDDEENLVSTEGRLLHDPDGYARFLGETSGATFLDYLKEFMTTVLPLAYQNLRPGSDGSAFLSSLGRYQTYDSRPLHDRDVDPTWFPTPPEMDSMLSELRYFIQDGNCQWPSGGIYWWGGLSSTPTIPSMERDSANLRLAKCRHLAFYQTAFAVVSQAMIMPPQDISIDPHLSENYFSRARMLLGNPLDITRFTPNEVSVLTLMGFYLIEMNRRDAAYICVSNAMHISIMHGAHRGWLDESGKRVFWTLYVLDRYLSCLMGRPPTIMDDAIRLPLPCDAPSMPPPDGLKAHVELSRISCHIVCNTYRISPLVDAVRPVRSLEGEISMLDEWCLKLPPTVQLASNGLSDDPATCLLHMHYNQLARQILLVNHPRKLLQAGLHFIFNAAIVLMLQQLVEDLCPSSRSEKARSLDLDFVIGRFEDESRVGSNYGRDCATVLRDLRVLVQRLPIPVDMSTATRSVNMTQNTTTYDPIANRTHVDMGQQWSDKLTSEALQQPILVDQGHILYNELVSWIDVDWQSNNGDVATSFIFRFPADGEAKKPQVALFRRSGHVKTYQHKYAGISGSVDDTDADPLAAAWRELAEETTLTHDSLRLFRKGKPFSFADESIGREWTVNPFGFLLKSESDGGRGEAGIKIDWEHEGYEWFDPDAINDSDDFEGVPRILESLRRVWFNVDLGQEAGNTLSWGLVALQEDHDSGARQLATKALDTYIDVMKKADFTDQVQWWNNIRFAGWHLWKNGRESMGASILNVVLSALDIVQDRIPPRGPLDKSSIDNIVRALGDYAGDRQNTTSRTGAMFQTFIEQHLSGGGPLKILTLSSSSTITSAITHVMGNTLRPVEVHVLESRPLFEGVKMAQSIASCANNSRAKTRLIIHTDASVGIAAKDIDIVLIGADLIDKTAAVSNKVGSLPAVLTAKYVSLKAKIVVLSEKEKVLPFAPPGQEENDSCEVMQAWGDFSSAVREVPHSLVTVKNVYFEWVSPDLIDHYITEDGVTGRAGISNYAQEVEKKADQYFTNL</sequence>